<evidence type="ECO:0000256" key="2">
    <source>
        <dbReference type="ARBA" id="ARBA00004141"/>
    </source>
</evidence>
<feature type="domain" description="Histidine kinase" evidence="11">
    <location>
        <begin position="245"/>
        <end position="443"/>
    </location>
</feature>
<evidence type="ECO:0000256" key="4">
    <source>
        <dbReference type="ARBA" id="ARBA00022553"/>
    </source>
</evidence>
<evidence type="ECO:0000256" key="6">
    <source>
        <dbReference type="ARBA" id="ARBA00022692"/>
    </source>
</evidence>
<evidence type="ECO:0000256" key="3">
    <source>
        <dbReference type="ARBA" id="ARBA00012438"/>
    </source>
</evidence>
<comment type="catalytic activity">
    <reaction evidence="1">
        <text>ATP + protein L-histidine = ADP + protein N-phospho-L-histidine.</text>
        <dbReference type="EC" id="2.7.13.3"/>
    </reaction>
</comment>
<dbReference type="PROSITE" id="PS50109">
    <property type="entry name" value="HIS_KIN"/>
    <property type="match status" value="1"/>
</dbReference>
<evidence type="ECO:0000313" key="12">
    <source>
        <dbReference type="EMBL" id="PZQ95914.1"/>
    </source>
</evidence>
<keyword evidence="9" id="KW-0902">Two-component regulatory system</keyword>
<protein>
    <recommendedName>
        <fullName evidence="3">histidine kinase</fullName>
        <ecNumber evidence="3">2.7.13.3</ecNumber>
    </recommendedName>
</protein>
<dbReference type="InterPro" id="IPR005467">
    <property type="entry name" value="His_kinase_dom"/>
</dbReference>
<keyword evidence="4" id="KW-0597">Phosphoprotein</keyword>
<evidence type="ECO:0000256" key="5">
    <source>
        <dbReference type="ARBA" id="ARBA00022679"/>
    </source>
</evidence>
<dbReference type="SUPFAM" id="SSF47384">
    <property type="entry name" value="Homodimeric domain of signal transducing histidine kinase"/>
    <property type="match status" value="1"/>
</dbReference>
<dbReference type="EMBL" id="QFQS01000005">
    <property type="protein sequence ID" value="PZQ95914.1"/>
    <property type="molecule type" value="Genomic_DNA"/>
</dbReference>
<dbReference type="InterPro" id="IPR036097">
    <property type="entry name" value="HisK_dim/P_sf"/>
</dbReference>
<dbReference type="CDD" id="cd00082">
    <property type="entry name" value="HisKA"/>
    <property type="match status" value="1"/>
</dbReference>
<evidence type="ECO:0000313" key="13">
    <source>
        <dbReference type="Proteomes" id="UP000248975"/>
    </source>
</evidence>
<name>A0A2W5S783_CERSP</name>
<dbReference type="GO" id="GO:0000155">
    <property type="term" value="F:phosphorelay sensor kinase activity"/>
    <property type="evidence" value="ECO:0007669"/>
    <property type="project" value="InterPro"/>
</dbReference>
<accession>A0A2W5S783</accession>
<comment type="subcellular location">
    <subcellularLocation>
        <location evidence="2">Membrane</location>
        <topology evidence="2">Multi-pass membrane protein</topology>
    </subcellularLocation>
</comment>
<dbReference type="PRINTS" id="PR00344">
    <property type="entry name" value="BCTRLSENSOR"/>
</dbReference>
<dbReference type="AlphaFoldDB" id="A0A2W5S783"/>
<dbReference type="InterPro" id="IPR050428">
    <property type="entry name" value="TCS_sensor_his_kinase"/>
</dbReference>
<dbReference type="GO" id="GO:0005886">
    <property type="term" value="C:plasma membrane"/>
    <property type="evidence" value="ECO:0007669"/>
    <property type="project" value="TreeGrafter"/>
</dbReference>
<organism evidence="12 13">
    <name type="scientific">Cereibacter sphaeroides</name>
    <name type="common">Rhodobacter sphaeroides</name>
    <dbReference type="NCBI Taxonomy" id="1063"/>
    <lineage>
        <taxon>Bacteria</taxon>
        <taxon>Pseudomonadati</taxon>
        <taxon>Pseudomonadota</taxon>
        <taxon>Alphaproteobacteria</taxon>
        <taxon>Rhodobacterales</taxon>
        <taxon>Paracoccaceae</taxon>
        <taxon>Cereibacter</taxon>
    </lineage>
</organism>
<reference evidence="12 13" key="1">
    <citation type="submission" date="2017-08" db="EMBL/GenBank/DDBJ databases">
        <title>Infants hospitalized years apart are colonized by the same room-sourced microbial strains.</title>
        <authorList>
            <person name="Brooks B."/>
            <person name="Olm M.R."/>
            <person name="Firek B.A."/>
            <person name="Baker R."/>
            <person name="Thomas B.C."/>
            <person name="Morowitz M.J."/>
            <person name="Banfield J.F."/>
        </authorList>
    </citation>
    <scope>NUCLEOTIDE SEQUENCE [LARGE SCALE GENOMIC DNA]</scope>
    <source>
        <strain evidence="12">S2_003_000_R2_11</strain>
    </source>
</reference>
<dbReference type="Proteomes" id="UP000248975">
    <property type="component" value="Unassembled WGS sequence"/>
</dbReference>
<dbReference type="InterPro" id="IPR036890">
    <property type="entry name" value="HATPase_C_sf"/>
</dbReference>
<dbReference type="CDD" id="cd00075">
    <property type="entry name" value="HATPase"/>
    <property type="match status" value="1"/>
</dbReference>
<dbReference type="Pfam" id="PF00512">
    <property type="entry name" value="HisKA"/>
    <property type="match status" value="1"/>
</dbReference>
<dbReference type="SUPFAM" id="SSF55874">
    <property type="entry name" value="ATPase domain of HSP90 chaperone/DNA topoisomerase II/histidine kinase"/>
    <property type="match status" value="1"/>
</dbReference>
<comment type="caution">
    <text evidence="12">The sequence shown here is derived from an EMBL/GenBank/DDBJ whole genome shotgun (WGS) entry which is preliminary data.</text>
</comment>
<evidence type="ECO:0000256" key="1">
    <source>
        <dbReference type="ARBA" id="ARBA00000085"/>
    </source>
</evidence>
<sequence length="443" mass="48105">MKAFSRSLFARLSRRLIVLQLVALILVVIVASIPETERRGMPDLDESVLDNIADNLEGAGDSLAVRRDPELAEIMEANPDFWFLVGDDQGRSMNFGPVPNGVLPLFRDVGSVARTEIYWRGPDVGGGIIGRRIDSPIGMVSVISGGGPTLYPVLGRLQRIDPFYLLLLAGLMTLSALAIPYLLRKDLSGVERVADEAAHIDIDQPGARLTEANVPPELQVMVGAVNAALSRLDEGLEKRKRFLATAAHELRTPLAILTMRIELMPPGPERNQLLLDVARLSSLANQLLDLQRLDGDHVHLERLDLCVLVARAVQDIAPLAVASQANLSFDAPSDAITILADEQSIIRVVTNLIQNAIAHGGRFVTIEVEVARPCELRVRDNGPGIPPEDRAQVFEPFFRRSSGTGSGLGLHLVRDIVSRHGATIHTQEPAGGGVEFIVRFPPA</sequence>
<dbReference type="Gene3D" id="1.10.287.130">
    <property type="match status" value="1"/>
</dbReference>
<gene>
    <name evidence="12" type="ORF">DI533_17955</name>
</gene>
<evidence type="ECO:0000256" key="10">
    <source>
        <dbReference type="ARBA" id="ARBA00023136"/>
    </source>
</evidence>
<keyword evidence="7 12" id="KW-0418">Kinase</keyword>
<dbReference type="Gene3D" id="3.30.565.10">
    <property type="entry name" value="Histidine kinase-like ATPase, C-terminal domain"/>
    <property type="match status" value="1"/>
</dbReference>
<dbReference type="PANTHER" id="PTHR45436">
    <property type="entry name" value="SENSOR HISTIDINE KINASE YKOH"/>
    <property type="match status" value="1"/>
</dbReference>
<dbReference type="InterPro" id="IPR004358">
    <property type="entry name" value="Sig_transdc_His_kin-like_C"/>
</dbReference>
<dbReference type="SMART" id="SM00387">
    <property type="entry name" value="HATPase_c"/>
    <property type="match status" value="1"/>
</dbReference>
<keyword evidence="5" id="KW-0808">Transferase</keyword>
<dbReference type="Pfam" id="PF02518">
    <property type="entry name" value="HATPase_c"/>
    <property type="match status" value="1"/>
</dbReference>
<evidence type="ECO:0000259" key="11">
    <source>
        <dbReference type="PROSITE" id="PS50109"/>
    </source>
</evidence>
<keyword evidence="10" id="KW-0472">Membrane</keyword>
<evidence type="ECO:0000256" key="9">
    <source>
        <dbReference type="ARBA" id="ARBA00023012"/>
    </source>
</evidence>
<dbReference type="SMART" id="SM00388">
    <property type="entry name" value="HisKA"/>
    <property type="match status" value="1"/>
</dbReference>
<dbReference type="InterPro" id="IPR003661">
    <property type="entry name" value="HisK_dim/P_dom"/>
</dbReference>
<dbReference type="EC" id="2.7.13.3" evidence="3"/>
<dbReference type="InterPro" id="IPR003594">
    <property type="entry name" value="HATPase_dom"/>
</dbReference>
<keyword evidence="8" id="KW-1133">Transmembrane helix</keyword>
<evidence type="ECO:0000256" key="7">
    <source>
        <dbReference type="ARBA" id="ARBA00022777"/>
    </source>
</evidence>
<proteinExistence type="predicted"/>
<dbReference type="PANTHER" id="PTHR45436:SF15">
    <property type="entry name" value="SENSOR HISTIDINE KINASE CUSS"/>
    <property type="match status" value="1"/>
</dbReference>
<keyword evidence="6" id="KW-0812">Transmembrane</keyword>
<evidence type="ECO:0000256" key="8">
    <source>
        <dbReference type="ARBA" id="ARBA00022989"/>
    </source>
</evidence>